<dbReference type="SUPFAM" id="SSF88723">
    <property type="entry name" value="PIN domain-like"/>
    <property type="match status" value="1"/>
</dbReference>
<name>A0A0S7BGG0_9CHLR</name>
<gene>
    <name evidence="2" type="ORF">LARV_00541</name>
</gene>
<dbReference type="Pfam" id="PF16289">
    <property type="entry name" value="PIN_12"/>
    <property type="match status" value="1"/>
</dbReference>
<protein>
    <recommendedName>
        <fullName evidence="1">DUF4935 domain-containing protein</fullName>
    </recommendedName>
</protein>
<accession>A0A0S7BGG0</accession>
<organism evidence="2">
    <name type="scientific">Longilinea arvoryzae</name>
    <dbReference type="NCBI Taxonomy" id="360412"/>
    <lineage>
        <taxon>Bacteria</taxon>
        <taxon>Bacillati</taxon>
        <taxon>Chloroflexota</taxon>
        <taxon>Anaerolineae</taxon>
        <taxon>Anaerolineales</taxon>
        <taxon>Anaerolineaceae</taxon>
        <taxon>Longilinea</taxon>
    </lineage>
</organism>
<dbReference type="EMBL" id="DF967972">
    <property type="protein sequence ID" value="GAP12805.1"/>
    <property type="molecule type" value="Genomic_DNA"/>
</dbReference>
<dbReference type="InterPro" id="IPR032557">
    <property type="entry name" value="DUF4935"/>
</dbReference>
<reference evidence="2" key="1">
    <citation type="submission" date="2015-07" db="EMBL/GenBank/DDBJ databases">
        <title>Draft Genome Sequences of Anaerolinea thermolimosa IMO-1, Bellilinea caldifistulae GOMI-1, Leptolinea tardivitalis YMTK-2, Levilinea saccharolytica KIBI-1,Longilinea arvoryzae KOME-1, Previously Described as Members of the Anaerolineaceae (Chloroflexi).</title>
        <authorList>
            <person name="Sekiguchi Y."/>
            <person name="Ohashi A."/>
            <person name="Matsuura N."/>
            <person name="Tourlousse M.D."/>
        </authorList>
    </citation>
    <scope>NUCLEOTIDE SEQUENCE [LARGE SCALE GENOMIC DNA]</scope>
    <source>
        <strain evidence="2">KOME-1</strain>
    </source>
</reference>
<dbReference type="InterPro" id="IPR029060">
    <property type="entry name" value="PIN-like_dom_sf"/>
</dbReference>
<dbReference type="RefSeq" id="WP_075072202.1">
    <property type="nucleotide sequence ID" value="NZ_DF967972.1"/>
</dbReference>
<evidence type="ECO:0000313" key="2">
    <source>
        <dbReference type="EMBL" id="GAP12805.1"/>
    </source>
</evidence>
<dbReference type="AlphaFoldDB" id="A0A0S7BGG0"/>
<sequence length="329" mass="38176">MNIFLDTNIFLSFFHFTNDDLEELKKLNVLLGQGKVILYLPEQVIQEFYRNRENKIADALKQLREQKLDLRFPQFIKEYDEFENLRQLQRDYSKIHAELIQKAINDIQKQDLKADRVIQDLFNNGIKITVSDAIKELARTRMAVGNPPGKNGSLGDALNWEALLQSIPNGESLYFITDDKDYASPIDSNLFNAYLTREWQDKKQSEVVYYKSLSEFFKEYFPKITLASELEKDLVIRDLANSSSFAETHTIIGKLDKYSDFTIAQINAIIDATNSNNQVYWIIDDPDVKEFLSKIIKGRESQLKPEGLSELYSKMKDTLNLAEEIEVPF</sequence>
<evidence type="ECO:0000259" key="1">
    <source>
        <dbReference type="Pfam" id="PF16289"/>
    </source>
</evidence>
<dbReference type="OrthoDB" id="569642at2"/>
<keyword evidence="3" id="KW-1185">Reference proteome</keyword>
<dbReference type="Proteomes" id="UP000055060">
    <property type="component" value="Unassembled WGS sequence"/>
</dbReference>
<proteinExistence type="predicted"/>
<evidence type="ECO:0000313" key="3">
    <source>
        <dbReference type="Proteomes" id="UP000055060"/>
    </source>
</evidence>
<feature type="domain" description="DUF4935" evidence="1">
    <location>
        <begin position="3"/>
        <end position="182"/>
    </location>
</feature>